<dbReference type="AlphaFoldDB" id="A0AAW6QE39"/>
<dbReference type="EMBL" id="JARQTW010000012">
    <property type="protein sequence ID" value="MDG2950450.1"/>
    <property type="molecule type" value="Genomic_DNA"/>
</dbReference>
<dbReference type="InterPro" id="IPR000843">
    <property type="entry name" value="HTH_LacI"/>
</dbReference>
<dbReference type="InterPro" id="IPR001761">
    <property type="entry name" value="Peripla_BP/Lac1_sug-bd_dom"/>
</dbReference>
<feature type="domain" description="HTH lacI-type" evidence="5">
    <location>
        <begin position="1"/>
        <end position="58"/>
    </location>
</feature>
<keyword evidence="1" id="KW-0678">Repressor</keyword>
<dbReference type="Gene3D" id="3.40.50.2300">
    <property type="match status" value="2"/>
</dbReference>
<evidence type="ECO:0000256" key="1">
    <source>
        <dbReference type="ARBA" id="ARBA00022491"/>
    </source>
</evidence>
<evidence type="ECO:0000259" key="5">
    <source>
        <dbReference type="PROSITE" id="PS50932"/>
    </source>
</evidence>
<evidence type="ECO:0000256" key="3">
    <source>
        <dbReference type="ARBA" id="ARBA00023125"/>
    </source>
</evidence>
<protein>
    <submittedName>
        <fullName evidence="6">Catabolite repressor/activator</fullName>
    </submittedName>
</protein>
<name>A0AAW6QE39_9PAST</name>
<dbReference type="PROSITE" id="PS50932">
    <property type="entry name" value="HTH_LACI_2"/>
    <property type="match status" value="1"/>
</dbReference>
<evidence type="ECO:0000313" key="6">
    <source>
        <dbReference type="EMBL" id="MDG2950450.1"/>
    </source>
</evidence>
<dbReference type="NCBIfam" id="NF008452">
    <property type="entry name" value="PRK11303.1"/>
    <property type="match status" value="1"/>
</dbReference>
<dbReference type="SMART" id="SM00354">
    <property type="entry name" value="HTH_LACI"/>
    <property type="match status" value="1"/>
</dbReference>
<dbReference type="PANTHER" id="PTHR30146:SF45">
    <property type="entry name" value="CATABOLITE REPRESSOR_ACTIVATOR"/>
    <property type="match status" value="1"/>
</dbReference>
<dbReference type="FunFam" id="1.10.260.40:FF:000008">
    <property type="entry name" value="Fructose repressor (Catabolite repressor/activator)"/>
    <property type="match status" value="1"/>
</dbReference>
<keyword evidence="4" id="KW-0804">Transcription</keyword>
<reference evidence="6" key="1">
    <citation type="submission" date="2023-03" db="EMBL/GenBank/DDBJ databases">
        <title>Classification of Bisgaard taxon 6 and taxon 10 as Exercitatus varius gen. nov., spec. nov.</title>
        <authorList>
            <person name="Christensen H."/>
        </authorList>
    </citation>
    <scope>NUCLEOTIDE SEQUENCE</scope>
    <source>
        <strain evidence="6">86116</strain>
    </source>
</reference>
<comment type="caution">
    <text evidence="6">The sequence shown here is derived from an EMBL/GenBank/DDBJ whole genome shotgun (WGS) entry which is preliminary data.</text>
</comment>
<keyword evidence="3" id="KW-0238">DNA-binding</keyword>
<dbReference type="InterPro" id="IPR028082">
    <property type="entry name" value="Peripla_BP_I"/>
</dbReference>
<proteinExistence type="predicted"/>
<dbReference type="Pfam" id="PF00532">
    <property type="entry name" value="Peripla_BP_1"/>
    <property type="match status" value="1"/>
</dbReference>
<evidence type="ECO:0000313" key="7">
    <source>
        <dbReference type="Proteomes" id="UP001214976"/>
    </source>
</evidence>
<dbReference type="Proteomes" id="UP001214976">
    <property type="component" value="Unassembled WGS sequence"/>
</dbReference>
<accession>A0AAW6QE39</accession>
<evidence type="ECO:0000256" key="4">
    <source>
        <dbReference type="ARBA" id="ARBA00023163"/>
    </source>
</evidence>
<dbReference type="SUPFAM" id="SSF47413">
    <property type="entry name" value="lambda repressor-like DNA-binding domains"/>
    <property type="match status" value="1"/>
</dbReference>
<evidence type="ECO:0000256" key="2">
    <source>
        <dbReference type="ARBA" id="ARBA00023015"/>
    </source>
</evidence>
<organism evidence="6 7">
    <name type="scientific">Exercitatus varius</name>
    <dbReference type="NCBI Taxonomy" id="67857"/>
    <lineage>
        <taxon>Bacteria</taxon>
        <taxon>Pseudomonadati</taxon>
        <taxon>Pseudomonadota</taxon>
        <taxon>Gammaproteobacteria</taxon>
        <taxon>Pasteurellales</taxon>
        <taxon>Pasteurellaceae</taxon>
        <taxon>Exercitatus</taxon>
    </lineage>
</organism>
<gene>
    <name evidence="6" type="primary">cra</name>
    <name evidence="6" type="ORF">P7M15_07965</name>
</gene>
<dbReference type="CDD" id="cd01392">
    <property type="entry name" value="HTH_LacI"/>
    <property type="match status" value="1"/>
</dbReference>
<dbReference type="RefSeq" id="WP_317477454.1">
    <property type="nucleotide sequence ID" value="NZ_JARQTW010000012.1"/>
</dbReference>
<dbReference type="GO" id="GO:0000976">
    <property type="term" value="F:transcription cis-regulatory region binding"/>
    <property type="evidence" value="ECO:0007669"/>
    <property type="project" value="TreeGrafter"/>
</dbReference>
<dbReference type="PANTHER" id="PTHR30146">
    <property type="entry name" value="LACI-RELATED TRANSCRIPTIONAL REPRESSOR"/>
    <property type="match status" value="1"/>
</dbReference>
<sequence length="331" mass="37114">MKLDELAKLAGVSRTTASYVVNGKAKQYRVSEKTIERVQALVKKYDFKPNPMAAGLRAGRTNTIGLIIPDFENISYAKIANCLETRYREQGYQLLMTCSNDKPENEMQCAKQLFIRQVDALIVSTSLPSDSDFYQKTDVPVIGFDRQINAENVANIHADDVQDAKRLALDFLNRQAYGRILFLGALPELSMSQEREQGFREALKEKNIAVNSVDFVYAAAFNKTESAVAFKDFLAQHGLPDAIFTTSLTLLQGVLASFVNSHRAIPEQLVIATFGESEILGLLRNPVIASVQNYEAIVDSLLALTLKKLLENKRTLPSTDSLRRTLHYYHW</sequence>
<keyword evidence="2" id="KW-0805">Transcription regulation</keyword>
<dbReference type="SUPFAM" id="SSF53822">
    <property type="entry name" value="Periplasmic binding protein-like I"/>
    <property type="match status" value="1"/>
</dbReference>
<dbReference type="GO" id="GO:0003700">
    <property type="term" value="F:DNA-binding transcription factor activity"/>
    <property type="evidence" value="ECO:0007669"/>
    <property type="project" value="TreeGrafter"/>
</dbReference>
<dbReference type="Gene3D" id="1.10.260.40">
    <property type="entry name" value="lambda repressor-like DNA-binding domains"/>
    <property type="match status" value="1"/>
</dbReference>
<dbReference type="InterPro" id="IPR010982">
    <property type="entry name" value="Lambda_DNA-bd_dom_sf"/>
</dbReference>
<dbReference type="Pfam" id="PF00356">
    <property type="entry name" value="LacI"/>
    <property type="match status" value="1"/>
</dbReference>